<dbReference type="GO" id="GO:0042158">
    <property type="term" value="P:lipoprotein biosynthetic process"/>
    <property type="evidence" value="ECO:0007669"/>
    <property type="project" value="UniProtKB-UniRule"/>
</dbReference>
<evidence type="ECO:0000256" key="6">
    <source>
        <dbReference type="ARBA" id="ARBA00023136"/>
    </source>
</evidence>
<feature type="transmembrane region" description="Helical" evidence="8">
    <location>
        <begin position="487"/>
        <end position="507"/>
    </location>
</feature>
<gene>
    <name evidence="8 10" type="primary">lnt</name>
    <name evidence="10" type="ORF">CAE01nite_11760</name>
</gene>
<comment type="subcellular location">
    <subcellularLocation>
        <location evidence="1 8">Cell membrane</location>
        <topology evidence="1 8">Multi-pass membrane protein</topology>
    </subcellularLocation>
</comment>
<feature type="transmembrane region" description="Helical" evidence="8">
    <location>
        <begin position="31"/>
        <end position="47"/>
    </location>
</feature>
<dbReference type="EMBL" id="BJYY01000009">
    <property type="protein sequence ID" value="GEO33451.1"/>
    <property type="molecule type" value="Genomic_DNA"/>
</dbReference>
<keyword evidence="5 8" id="KW-1133">Transmembrane helix</keyword>
<dbReference type="InterPro" id="IPR045378">
    <property type="entry name" value="LNT_N"/>
</dbReference>
<dbReference type="Pfam" id="PF00795">
    <property type="entry name" value="CN_hydrolase"/>
    <property type="match status" value="1"/>
</dbReference>
<proteinExistence type="inferred from homology"/>
<dbReference type="InterPro" id="IPR003010">
    <property type="entry name" value="C-N_Hydrolase"/>
</dbReference>
<sequence>MPARPEPTRWWALLLGAIGGVVTDAGFPGRGWWGAAFVGIALLFAALRRDSARWNALVGFVWGLAFFLPHITWADYAVGRVPWVALSVLEAGFVALFGAAWAWARRGVGTWRSPGLQVAVFVVLWVAVEQLRSAAPFGGFPWGRLAFSQADSPLARLAWLGGAPLVSAAVAAVGALLAIAVLSARRLRVVRTVTAVGAGLLLLLAGFVVPLQTQQQAGQLRVGAVQGNVPTPGLDAFAQQREVLHNHAAGTEALLDQVEPGELDLVAWPENGSDVDPQVDRDAAREIDHAARAVAAPVLVGTIEYPDSGGRYNTAVLWEPGDGVTAKYSKQHPAPFAEYIPLREWVRPFSSAVDLVRNDMIAGTEVGVVPLASERLGRTVPIGDVICFEVAYDTLVRDAVRAGAEVLVVQTNNASFGYTDESTQQLAMSRLRAIELGRSTIQISTVGVSAVIAPNGVVVQDTGLFTAEQLVDTVPLRTSLTPAAAMGIWPGWAVSALAVVVVVAGLAGGARERRGTRPPAAL</sequence>
<keyword evidence="11" id="KW-1185">Reference proteome</keyword>
<dbReference type="AlphaFoldDB" id="A0A512DAE9"/>
<dbReference type="SUPFAM" id="SSF56317">
    <property type="entry name" value="Carbon-nitrogen hydrolase"/>
    <property type="match status" value="1"/>
</dbReference>
<feature type="transmembrane region" description="Helical" evidence="8">
    <location>
        <begin position="157"/>
        <end position="182"/>
    </location>
</feature>
<dbReference type="OrthoDB" id="9804277at2"/>
<feature type="transmembrane region" description="Helical" evidence="8">
    <location>
        <begin position="54"/>
        <end position="71"/>
    </location>
</feature>
<dbReference type="Gene3D" id="3.60.110.10">
    <property type="entry name" value="Carbon-nitrogen hydrolase"/>
    <property type="match status" value="1"/>
</dbReference>
<dbReference type="Proteomes" id="UP000321181">
    <property type="component" value="Unassembled WGS sequence"/>
</dbReference>
<evidence type="ECO:0000313" key="10">
    <source>
        <dbReference type="EMBL" id="GEO33451.1"/>
    </source>
</evidence>
<keyword evidence="3 8" id="KW-0808">Transferase</keyword>
<dbReference type="CDD" id="cd07571">
    <property type="entry name" value="ALP_N-acyl_transferase"/>
    <property type="match status" value="1"/>
</dbReference>
<reference evidence="10 11" key="1">
    <citation type="submission" date="2019-07" db="EMBL/GenBank/DDBJ databases">
        <title>Whole genome shotgun sequence of Cellulomonas aerilata NBRC 106308.</title>
        <authorList>
            <person name="Hosoyama A."/>
            <person name="Uohara A."/>
            <person name="Ohji S."/>
            <person name="Ichikawa N."/>
        </authorList>
    </citation>
    <scope>NUCLEOTIDE SEQUENCE [LARGE SCALE GENOMIC DNA]</scope>
    <source>
        <strain evidence="10 11">NBRC 106308</strain>
    </source>
</reference>
<evidence type="ECO:0000256" key="4">
    <source>
        <dbReference type="ARBA" id="ARBA00022692"/>
    </source>
</evidence>
<dbReference type="GO" id="GO:0016410">
    <property type="term" value="F:N-acyltransferase activity"/>
    <property type="evidence" value="ECO:0007669"/>
    <property type="project" value="UniProtKB-UniRule"/>
</dbReference>
<keyword evidence="4 8" id="KW-0812">Transmembrane</keyword>
<dbReference type="InterPro" id="IPR004563">
    <property type="entry name" value="Apolipo_AcylTrfase"/>
</dbReference>
<evidence type="ECO:0000256" key="1">
    <source>
        <dbReference type="ARBA" id="ARBA00004651"/>
    </source>
</evidence>
<keyword evidence="10" id="KW-0449">Lipoprotein</keyword>
<comment type="similarity">
    <text evidence="8">Belongs to the CN hydrolase family. Apolipoprotein N-acyltransferase subfamily.</text>
</comment>
<organism evidence="10 11">
    <name type="scientific">Cellulomonas aerilata</name>
    <dbReference type="NCBI Taxonomy" id="515326"/>
    <lineage>
        <taxon>Bacteria</taxon>
        <taxon>Bacillati</taxon>
        <taxon>Actinomycetota</taxon>
        <taxon>Actinomycetes</taxon>
        <taxon>Micrococcales</taxon>
        <taxon>Cellulomonadaceae</taxon>
        <taxon>Cellulomonas</taxon>
    </lineage>
</organism>
<dbReference type="Pfam" id="PF20154">
    <property type="entry name" value="LNT_N"/>
    <property type="match status" value="1"/>
</dbReference>
<dbReference type="PANTHER" id="PTHR38686:SF1">
    <property type="entry name" value="APOLIPOPROTEIN N-ACYLTRANSFERASE"/>
    <property type="match status" value="1"/>
</dbReference>
<dbReference type="GO" id="GO:0005886">
    <property type="term" value="C:plasma membrane"/>
    <property type="evidence" value="ECO:0007669"/>
    <property type="project" value="UniProtKB-SubCell"/>
</dbReference>
<dbReference type="NCBIfam" id="TIGR00546">
    <property type="entry name" value="lnt"/>
    <property type="match status" value="1"/>
</dbReference>
<evidence type="ECO:0000259" key="9">
    <source>
        <dbReference type="PROSITE" id="PS50263"/>
    </source>
</evidence>
<dbReference type="RefSeq" id="WP_146901427.1">
    <property type="nucleotide sequence ID" value="NZ_BAAARM010000002.1"/>
</dbReference>
<dbReference type="UniPathway" id="UPA00666"/>
<evidence type="ECO:0000313" key="11">
    <source>
        <dbReference type="Proteomes" id="UP000321181"/>
    </source>
</evidence>
<keyword evidence="2 8" id="KW-1003">Cell membrane</keyword>
<accession>A0A512DAE9</accession>
<evidence type="ECO:0000256" key="5">
    <source>
        <dbReference type="ARBA" id="ARBA00022989"/>
    </source>
</evidence>
<comment type="pathway">
    <text evidence="8">Protein modification; lipoprotein biosynthesis (N-acyl transfer).</text>
</comment>
<feature type="transmembrane region" description="Helical" evidence="8">
    <location>
        <begin position="189"/>
        <end position="211"/>
    </location>
</feature>
<comment type="function">
    <text evidence="8">Catalyzes the phospholipid dependent N-acylation of the N-terminal cysteine of apolipoprotein, the last step in lipoprotein maturation.</text>
</comment>
<comment type="caution">
    <text evidence="10">The sequence shown here is derived from an EMBL/GenBank/DDBJ whole genome shotgun (WGS) entry which is preliminary data.</text>
</comment>
<dbReference type="EC" id="2.3.1.269" evidence="8"/>
<protein>
    <recommendedName>
        <fullName evidence="8">Apolipoprotein N-acyltransferase</fullName>
        <shortName evidence="8">ALP N-acyltransferase</shortName>
        <ecNumber evidence="8">2.3.1.269</ecNumber>
    </recommendedName>
</protein>
<keyword evidence="6 8" id="KW-0472">Membrane</keyword>
<feature type="transmembrane region" description="Helical" evidence="8">
    <location>
        <begin position="83"/>
        <end position="104"/>
    </location>
</feature>
<feature type="domain" description="CN hydrolase" evidence="9">
    <location>
        <begin position="220"/>
        <end position="478"/>
    </location>
</feature>
<name>A0A512DAE9_9CELL</name>
<dbReference type="PANTHER" id="PTHR38686">
    <property type="entry name" value="APOLIPOPROTEIN N-ACYLTRANSFERASE"/>
    <property type="match status" value="1"/>
</dbReference>
<comment type="catalytic activity">
    <reaction evidence="8">
        <text>N-terminal S-1,2-diacyl-sn-glyceryl-L-cysteinyl-[lipoprotein] + a glycerophospholipid = N-acyl-S-1,2-diacyl-sn-glyceryl-L-cysteinyl-[lipoprotein] + a 2-acyl-sn-glycero-3-phospholipid + H(+)</text>
        <dbReference type="Rhea" id="RHEA:48228"/>
        <dbReference type="Rhea" id="RHEA-COMP:14681"/>
        <dbReference type="Rhea" id="RHEA-COMP:14684"/>
        <dbReference type="ChEBI" id="CHEBI:15378"/>
        <dbReference type="ChEBI" id="CHEBI:136912"/>
        <dbReference type="ChEBI" id="CHEBI:140656"/>
        <dbReference type="ChEBI" id="CHEBI:140657"/>
        <dbReference type="ChEBI" id="CHEBI:140660"/>
        <dbReference type="EC" id="2.3.1.269"/>
    </reaction>
</comment>
<evidence type="ECO:0000256" key="8">
    <source>
        <dbReference type="HAMAP-Rule" id="MF_01148"/>
    </source>
</evidence>
<keyword evidence="7 8" id="KW-0012">Acyltransferase</keyword>
<evidence type="ECO:0000256" key="3">
    <source>
        <dbReference type="ARBA" id="ARBA00022679"/>
    </source>
</evidence>
<evidence type="ECO:0000256" key="7">
    <source>
        <dbReference type="ARBA" id="ARBA00023315"/>
    </source>
</evidence>
<dbReference type="InterPro" id="IPR036526">
    <property type="entry name" value="C-N_Hydrolase_sf"/>
</dbReference>
<feature type="transmembrane region" description="Helical" evidence="8">
    <location>
        <begin position="116"/>
        <end position="137"/>
    </location>
</feature>
<dbReference type="HAMAP" id="MF_01148">
    <property type="entry name" value="Lnt"/>
    <property type="match status" value="1"/>
</dbReference>
<dbReference type="PROSITE" id="PS50263">
    <property type="entry name" value="CN_HYDROLASE"/>
    <property type="match status" value="1"/>
</dbReference>
<evidence type="ECO:0000256" key="2">
    <source>
        <dbReference type="ARBA" id="ARBA00022475"/>
    </source>
</evidence>